<feature type="domain" description="Beta-lactamase-related" evidence="2">
    <location>
        <begin position="14"/>
        <end position="357"/>
    </location>
</feature>
<comment type="similarity">
    <text evidence="1">Belongs to the peptidase S12 family.</text>
</comment>
<evidence type="ECO:0000313" key="4">
    <source>
        <dbReference type="Proteomes" id="UP000235023"/>
    </source>
</evidence>
<gene>
    <name evidence="3" type="ORF">BDW42DRAFT_194989</name>
</gene>
<dbReference type="InterPro" id="IPR050491">
    <property type="entry name" value="AmpC-like"/>
</dbReference>
<proteinExistence type="inferred from homology"/>
<evidence type="ECO:0000259" key="2">
    <source>
        <dbReference type="Pfam" id="PF00144"/>
    </source>
</evidence>
<keyword evidence="4" id="KW-1185">Reference proteome</keyword>
<dbReference type="Proteomes" id="UP000235023">
    <property type="component" value="Unassembled WGS sequence"/>
</dbReference>
<evidence type="ECO:0000313" key="3">
    <source>
        <dbReference type="EMBL" id="PLN79627.1"/>
    </source>
</evidence>
<sequence length="494" mass="56051">MAHVILPDPVDPGFNTLAREQMARWHIPGISIGVVHGYEKYFAQYGYARLDDTPMTEHSLFPVSGTTKGFTAAIMATVIQDPQKVPVQSPVRWDTPIATRLRADFVLSDEHATAVTTIEDALCHRIGLPNLQFAEVLRDPGLILEDLIRQLRYIPLAHDPDHRHFEYSNESYQVISHLLQRVTQLPLEEILCRIIWRPLGMASTSLSVDGVKRDVELSRRLVQGYTWDARSQQYIDEDYSYYAASSGANAVVSSVSDYVKWLQCLLLEEKTLSPAVHHTIKFPRIVVKSETQFDHFLTPEKPYHLYTVGWFLDSYRGEPLYWHTGSQHGAAVIAGFLPSLQFGFTIMATRTDLMYQSVTRSLVAAAQEAPSPWDYVRPKLPPSVPLHKYEGIYQHPGFGQITLVIYNADLYSDLNDRICRSLIKLNHLSAQFFVAEQLTTGGRWEGTFGTPLVEFEVTLYMLVERMAIYVPAFPGGKIWFARVIDGGPCKDLRY</sequence>
<dbReference type="AlphaFoldDB" id="A0A2J5HQR9"/>
<dbReference type="InterPro" id="IPR012338">
    <property type="entry name" value="Beta-lactam/transpept-like"/>
</dbReference>
<protein>
    <submittedName>
        <fullName evidence="3">Beta-lactamase/transpeptidase-like protein</fullName>
    </submittedName>
</protein>
<organism evidence="3 4">
    <name type="scientific">Aspergillus taichungensis</name>
    <dbReference type="NCBI Taxonomy" id="482145"/>
    <lineage>
        <taxon>Eukaryota</taxon>
        <taxon>Fungi</taxon>
        <taxon>Dikarya</taxon>
        <taxon>Ascomycota</taxon>
        <taxon>Pezizomycotina</taxon>
        <taxon>Eurotiomycetes</taxon>
        <taxon>Eurotiomycetidae</taxon>
        <taxon>Eurotiales</taxon>
        <taxon>Aspergillaceae</taxon>
        <taxon>Aspergillus</taxon>
        <taxon>Aspergillus subgen. Circumdati</taxon>
    </lineage>
</organism>
<dbReference type="EMBL" id="KZ559557">
    <property type="protein sequence ID" value="PLN79627.1"/>
    <property type="molecule type" value="Genomic_DNA"/>
</dbReference>
<accession>A0A2J5HQR9</accession>
<evidence type="ECO:0000256" key="1">
    <source>
        <dbReference type="ARBA" id="ARBA00038215"/>
    </source>
</evidence>
<dbReference type="InterPro" id="IPR001466">
    <property type="entry name" value="Beta-lactam-related"/>
</dbReference>
<dbReference type="PANTHER" id="PTHR46825">
    <property type="entry name" value="D-ALANYL-D-ALANINE-CARBOXYPEPTIDASE/ENDOPEPTIDASE AMPH"/>
    <property type="match status" value="1"/>
</dbReference>
<dbReference type="OrthoDB" id="5946976at2759"/>
<dbReference type="Gene3D" id="3.40.710.10">
    <property type="entry name" value="DD-peptidase/beta-lactamase superfamily"/>
    <property type="match status" value="1"/>
</dbReference>
<reference evidence="4" key="1">
    <citation type="submission" date="2017-12" db="EMBL/GenBank/DDBJ databases">
        <authorList>
            <consortium name="DOE Joint Genome Institute"/>
            <person name="Mondo S.J."/>
            <person name="Kjaerbolling I."/>
            <person name="Vesth T.C."/>
            <person name="Frisvad J.C."/>
            <person name="Nybo J.L."/>
            <person name="Theobald S."/>
            <person name="Kuo A."/>
            <person name="Bowyer P."/>
            <person name="Matsuda Y."/>
            <person name="Lyhne E.K."/>
            <person name="Kogle M.E."/>
            <person name="Clum A."/>
            <person name="Lipzen A."/>
            <person name="Salamov A."/>
            <person name="Ngan C.Y."/>
            <person name="Daum C."/>
            <person name="Chiniquy J."/>
            <person name="Barry K."/>
            <person name="LaButti K."/>
            <person name="Haridas S."/>
            <person name="Simmons B.A."/>
            <person name="Magnuson J.K."/>
            <person name="Mortensen U.H."/>
            <person name="Larsen T.O."/>
            <person name="Grigoriev I.V."/>
            <person name="Baker S.E."/>
            <person name="Andersen M.R."/>
            <person name="Nordberg H.P."/>
            <person name="Cantor M.N."/>
            <person name="Hua S.X."/>
        </authorList>
    </citation>
    <scope>NUCLEOTIDE SEQUENCE [LARGE SCALE GENOMIC DNA]</scope>
    <source>
        <strain evidence="4">IBT 19404</strain>
    </source>
</reference>
<name>A0A2J5HQR9_9EURO</name>
<dbReference type="Pfam" id="PF00144">
    <property type="entry name" value="Beta-lactamase"/>
    <property type="match status" value="1"/>
</dbReference>
<dbReference type="SUPFAM" id="SSF56601">
    <property type="entry name" value="beta-lactamase/transpeptidase-like"/>
    <property type="match status" value="1"/>
</dbReference>
<dbReference type="PANTHER" id="PTHR46825:SF9">
    <property type="entry name" value="BETA-LACTAMASE-RELATED DOMAIN-CONTAINING PROTEIN"/>
    <property type="match status" value="1"/>
</dbReference>